<dbReference type="AlphaFoldDB" id="A0ABC8IV59"/>
<dbReference type="PANTHER" id="PTHR31365">
    <property type="entry name" value="EXPRESSED PROTEIN"/>
    <property type="match status" value="1"/>
</dbReference>
<dbReference type="EMBL" id="CAKOAT010056711">
    <property type="protein sequence ID" value="CAH8302453.1"/>
    <property type="molecule type" value="Genomic_DNA"/>
</dbReference>
<evidence type="ECO:0000313" key="2">
    <source>
        <dbReference type="EMBL" id="CAH8302453.1"/>
    </source>
</evidence>
<gene>
    <name evidence="2" type="ORF">ERUC_LOCUS3200</name>
</gene>
<evidence type="ECO:0000256" key="1">
    <source>
        <dbReference type="SAM" id="MobiDB-lite"/>
    </source>
</evidence>
<keyword evidence="3" id="KW-1185">Reference proteome</keyword>
<evidence type="ECO:0000313" key="3">
    <source>
        <dbReference type="Proteomes" id="UP001642260"/>
    </source>
</evidence>
<protein>
    <submittedName>
        <fullName evidence="2">Uncharacterized protein</fullName>
    </submittedName>
</protein>
<sequence length="125" mass="13802">MVGGGGNMREEGSMKPTIQNTNLFAALDTRRKKKKSVKVTEPVKEAEPQVFWAPTPLKAKAWADIDSDDEDEDYFATTAPPPPHSQTLWSASQASEAKEVHVEISHALSEILCFKVFINSSEEQA</sequence>
<feature type="region of interest" description="Disordered" evidence="1">
    <location>
        <begin position="69"/>
        <end position="92"/>
    </location>
</feature>
<reference evidence="2 3" key="1">
    <citation type="submission" date="2022-03" db="EMBL/GenBank/DDBJ databases">
        <authorList>
            <person name="Macdonald S."/>
            <person name="Ahmed S."/>
            <person name="Newling K."/>
        </authorList>
    </citation>
    <scope>NUCLEOTIDE SEQUENCE [LARGE SCALE GENOMIC DNA]</scope>
</reference>
<organism evidence="2 3">
    <name type="scientific">Eruca vesicaria subsp. sativa</name>
    <name type="common">Garden rocket</name>
    <name type="synonym">Eruca sativa</name>
    <dbReference type="NCBI Taxonomy" id="29727"/>
    <lineage>
        <taxon>Eukaryota</taxon>
        <taxon>Viridiplantae</taxon>
        <taxon>Streptophyta</taxon>
        <taxon>Embryophyta</taxon>
        <taxon>Tracheophyta</taxon>
        <taxon>Spermatophyta</taxon>
        <taxon>Magnoliopsida</taxon>
        <taxon>eudicotyledons</taxon>
        <taxon>Gunneridae</taxon>
        <taxon>Pentapetalae</taxon>
        <taxon>rosids</taxon>
        <taxon>malvids</taxon>
        <taxon>Brassicales</taxon>
        <taxon>Brassicaceae</taxon>
        <taxon>Brassiceae</taxon>
        <taxon>Eruca</taxon>
    </lineage>
</organism>
<proteinExistence type="predicted"/>
<feature type="region of interest" description="Disordered" evidence="1">
    <location>
        <begin position="1"/>
        <end position="20"/>
    </location>
</feature>
<dbReference type="PANTHER" id="PTHR31365:SF20">
    <property type="entry name" value="COPPER ION BINDING PROTEIN"/>
    <property type="match status" value="1"/>
</dbReference>
<name>A0ABC8IV59_ERUVS</name>
<dbReference type="Proteomes" id="UP001642260">
    <property type="component" value="Unassembled WGS sequence"/>
</dbReference>
<comment type="caution">
    <text evidence="2">The sequence shown here is derived from an EMBL/GenBank/DDBJ whole genome shotgun (WGS) entry which is preliminary data.</text>
</comment>
<accession>A0ABC8IV59</accession>